<name>A0A9Q2W4W4_9MICO</name>
<accession>A0A9Q2W4W4</accession>
<dbReference type="EMBL" id="JAHEWX010000003">
    <property type="protein sequence ID" value="MBT1540873.1"/>
    <property type="molecule type" value="Genomic_DNA"/>
</dbReference>
<dbReference type="Proteomes" id="UP000709437">
    <property type="component" value="Unassembled WGS sequence"/>
</dbReference>
<keyword evidence="1" id="KW-1133">Transmembrane helix</keyword>
<evidence type="ECO:0000313" key="3">
    <source>
        <dbReference type="EMBL" id="MBT1540873.1"/>
    </source>
</evidence>
<proteinExistence type="predicted"/>
<comment type="caution">
    <text evidence="3">The sequence shown here is derived from an EMBL/GenBank/DDBJ whole genome shotgun (WGS) entry which is preliminary data.</text>
</comment>
<feature type="transmembrane region" description="Helical" evidence="1">
    <location>
        <begin position="12"/>
        <end position="32"/>
    </location>
</feature>
<reference evidence="3" key="1">
    <citation type="submission" date="2021-05" db="EMBL/GenBank/DDBJ databases">
        <title>Whole genome sequence of Curtobacterium flaccumfaciens pv. flaccumfaciens strain CFBP 3417.</title>
        <authorList>
            <person name="Osdaghi E."/>
            <person name="Taghouti G."/>
            <person name="Portier P."/>
            <person name="Fazliarab A."/>
            <person name="Taghavi S.M."/>
            <person name="Briand M."/>
            <person name="Le-Saux M."/>
            <person name="Jacques M.-A."/>
        </authorList>
    </citation>
    <scope>NUCLEOTIDE SEQUENCE</scope>
    <source>
        <strain evidence="3">CFBP 3417</strain>
    </source>
</reference>
<feature type="transmembrane region" description="Helical" evidence="1">
    <location>
        <begin position="63"/>
        <end position="85"/>
    </location>
</feature>
<keyword evidence="1" id="KW-0812">Transmembrane</keyword>
<dbReference type="AlphaFoldDB" id="A0A9Q2W4W4"/>
<dbReference type="RefSeq" id="WP_214562283.1">
    <property type="nucleotide sequence ID" value="NZ_JAHEWX010000003.1"/>
</dbReference>
<gene>
    <name evidence="3" type="ORF">KK103_03800</name>
</gene>
<sequence length="163" mass="17592">MPSFLEGLPFRWLVLVLFAIVFCRAQATYWVARLAVTGASRSRWGGWLRSPAVRRGSALLDRWGLPVVTVSFVVVGLQTVMNAAAGLARVAWWRYTIAMVPGCVAWAFLYATVGLAVFWAVVAALAGSPWGIVALAGLVVVAGVALTVLRRRRDRTGGPARLP</sequence>
<evidence type="ECO:0000313" key="4">
    <source>
        <dbReference type="Proteomes" id="UP000709437"/>
    </source>
</evidence>
<keyword evidence="1" id="KW-0472">Membrane</keyword>
<organism evidence="3 4">
    <name type="scientific">Curtobacterium flaccumfaciens pv. flaccumfaciens</name>
    <dbReference type="NCBI Taxonomy" id="138532"/>
    <lineage>
        <taxon>Bacteria</taxon>
        <taxon>Bacillati</taxon>
        <taxon>Actinomycetota</taxon>
        <taxon>Actinomycetes</taxon>
        <taxon>Micrococcales</taxon>
        <taxon>Microbacteriaceae</taxon>
        <taxon>Curtobacterium</taxon>
    </lineage>
</organism>
<evidence type="ECO:0000256" key="1">
    <source>
        <dbReference type="SAM" id="Phobius"/>
    </source>
</evidence>
<feature type="transmembrane region" description="Helical" evidence="1">
    <location>
        <begin position="128"/>
        <end position="149"/>
    </location>
</feature>
<protein>
    <submittedName>
        <fullName evidence="3">VTT domain-containing protein</fullName>
    </submittedName>
</protein>
<feature type="transmembrane region" description="Helical" evidence="1">
    <location>
        <begin position="97"/>
        <end position="122"/>
    </location>
</feature>
<dbReference type="InterPro" id="IPR032816">
    <property type="entry name" value="VTT_dom"/>
</dbReference>
<dbReference type="Pfam" id="PF09335">
    <property type="entry name" value="VTT_dom"/>
    <property type="match status" value="1"/>
</dbReference>
<evidence type="ECO:0000259" key="2">
    <source>
        <dbReference type="Pfam" id="PF09335"/>
    </source>
</evidence>
<feature type="domain" description="VTT" evidence="2">
    <location>
        <begin position="12"/>
        <end position="114"/>
    </location>
</feature>